<dbReference type="PANTHER" id="PTHR37306:SF1">
    <property type="entry name" value="COLICIN V PRODUCTION PROTEIN"/>
    <property type="match status" value="1"/>
</dbReference>
<evidence type="ECO:0000256" key="4">
    <source>
        <dbReference type="ARBA" id="ARBA00023136"/>
    </source>
</evidence>
<dbReference type="PANTHER" id="PTHR37306">
    <property type="entry name" value="COLICIN V PRODUCTION PROTEIN"/>
    <property type="match status" value="1"/>
</dbReference>
<evidence type="ECO:0000256" key="1">
    <source>
        <dbReference type="ARBA" id="ARBA00004141"/>
    </source>
</evidence>
<keyword evidence="4 5" id="KW-0472">Membrane</keyword>
<organism evidence="7">
    <name type="scientific">Staphylococcus schleiferi</name>
    <dbReference type="NCBI Taxonomy" id="1295"/>
    <lineage>
        <taxon>Bacteria</taxon>
        <taxon>Bacillati</taxon>
        <taxon>Bacillota</taxon>
        <taxon>Bacilli</taxon>
        <taxon>Bacillales</taxon>
        <taxon>Staphylococcaceae</taxon>
        <taxon>Staphylococcus</taxon>
    </lineage>
</organism>
<dbReference type="RefSeq" id="WP_126496622.1">
    <property type="nucleotide sequence ID" value="NZ_LR962863.1"/>
</dbReference>
<evidence type="ECO:0000313" key="8">
    <source>
        <dbReference type="Proteomes" id="UP000264146"/>
    </source>
</evidence>
<evidence type="ECO:0000256" key="5">
    <source>
        <dbReference type="SAM" id="Phobius"/>
    </source>
</evidence>
<dbReference type="AlphaFoldDB" id="A0A7Z7QQB0"/>
<name>A0A7Z7QQB0_STASC</name>
<evidence type="ECO:0000313" key="7">
    <source>
        <dbReference type="EMBL" id="SUM89481.1"/>
    </source>
</evidence>
<evidence type="ECO:0000313" key="6">
    <source>
        <dbReference type="EMBL" id="CAD7360124.1"/>
    </source>
</evidence>
<evidence type="ECO:0000256" key="3">
    <source>
        <dbReference type="ARBA" id="ARBA00022989"/>
    </source>
</evidence>
<dbReference type="Pfam" id="PF02674">
    <property type="entry name" value="Colicin_V"/>
    <property type="match status" value="1"/>
</dbReference>
<dbReference type="InterPro" id="IPR003825">
    <property type="entry name" value="Colicin-V_CvpA"/>
</dbReference>
<reference evidence="6 8" key="2">
    <citation type="submission" date="2020-11" db="EMBL/GenBank/DDBJ databases">
        <authorList>
            <consortium name="Pathogen Informatics"/>
        </authorList>
    </citation>
    <scope>NUCLEOTIDE SEQUENCE [LARGE SCALE GENOMIC DNA]</scope>
    <source>
        <strain evidence="6 8">NCTC12218</strain>
    </source>
</reference>
<reference evidence="7" key="1">
    <citation type="submission" date="2018-06" db="EMBL/GenBank/DDBJ databases">
        <authorList>
            <consortium name="Pathogen Informatics"/>
            <person name="Doyle S."/>
        </authorList>
    </citation>
    <scope>NUCLEOTIDE SEQUENCE [LARGE SCALE GENOMIC DNA]</scope>
    <source>
        <strain evidence="7">NCTC12218</strain>
    </source>
</reference>
<dbReference type="GO" id="GO:0009403">
    <property type="term" value="P:toxin biosynthetic process"/>
    <property type="evidence" value="ECO:0007669"/>
    <property type="project" value="InterPro"/>
</dbReference>
<gene>
    <name evidence="7" type="ORF">NCTC12218_01789</name>
</gene>
<comment type="subcellular location">
    <subcellularLocation>
        <location evidence="1">Membrane</location>
        <topology evidence="1">Multi-pass membrane protein</topology>
    </subcellularLocation>
</comment>
<keyword evidence="2 5" id="KW-0812">Transmembrane</keyword>
<evidence type="ECO:0000256" key="2">
    <source>
        <dbReference type="ARBA" id="ARBA00022692"/>
    </source>
</evidence>
<dbReference type="Proteomes" id="UP000264146">
    <property type="component" value="Chromosome"/>
</dbReference>
<keyword evidence="3 5" id="KW-1133">Transmembrane helix</keyword>
<accession>A0A7Z7QQB0</accession>
<feature type="transmembrane region" description="Helical" evidence="5">
    <location>
        <begin position="80"/>
        <end position="98"/>
    </location>
</feature>
<feature type="transmembrane region" description="Helical" evidence="5">
    <location>
        <begin position="119"/>
        <end position="140"/>
    </location>
</feature>
<protein>
    <submittedName>
        <fullName evidence="7">Colicin V production protein</fullName>
    </submittedName>
</protein>
<dbReference type="GO" id="GO:0016020">
    <property type="term" value="C:membrane"/>
    <property type="evidence" value="ECO:0007669"/>
    <property type="project" value="UniProtKB-SubCell"/>
</dbReference>
<dbReference type="EMBL" id="UHEF01000001">
    <property type="protein sequence ID" value="SUM89481.1"/>
    <property type="molecule type" value="Genomic_DNA"/>
</dbReference>
<sequence>MLLLLILIVIFLFAMTGFHRGGVASALHLGSTFFSLWVASRFYQPLSHYSKLFIPYPRTRAYETDFVVALDHHEARFNHIVVFLLIVIVIKTIMYLVINSFDQLFETQRMAMFNRLTGAFLACCSAFICLHYICFLFALFPDATLQNALAHSMTGQWFVTEVPLLSEFTLNLK</sequence>
<proteinExistence type="predicted"/>
<dbReference type="EMBL" id="LR962863">
    <property type="protein sequence ID" value="CAD7360124.1"/>
    <property type="molecule type" value="Genomic_DNA"/>
</dbReference>